<feature type="transmembrane region" description="Helical" evidence="6">
    <location>
        <begin position="132"/>
        <end position="152"/>
    </location>
</feature>
<name>A0A3P7NVI1_DIBLA</name>
<organism evidence="9 10">
    <name type="scientific">Dibothriocephalus latus</name>
    <name type="common">Fish tapeworm</name>
    <name type="synonym">Diphyllobothrium latum</name>
    <dbReference type="NCBI Taxonomy" id="60516"/>
    <lineage>
        <taxon>Eukaryota</taxon>
        <taxon>Metazoa</taxon>
        <taxon>Spiralia</taxon>
        <taxon>Lophotrochozoa</taxon>
        <taxon>Platyhelminthes</taxon>
        <taxon>Cestoda</taxon>
        <taxon>Eucestoda</taxon>
        <taxon>Diphyllobothriidea</taxon>
        <taxon>Diphyllobothriidae</taxon>
        <taxon>Dibothriocephalus</taxon>
    </lineage>
</organism>
<keyword evidence="5 6" id="KW-0472">Membrane</keyword>
<evidence type="ECO:0000256" key="5">
    <source>
        <dbReference type="ARBA" id="ARBA00023136"/>
    </source>
</evidence>
<evidence type="ECO:0000256" key="1">
    <source>
        <dbReference type="ARBA" id="ARBA00004141"/>
    </source>
</evidence>
<evidence type="ECO:0000256" key="7">
    <source>
        <dbReference type="SAM" id="MobiDB-lite"/>
    </source>
</evidence>
<dbReference type="InterPro" id="IPR007632">
    <property type="entry name" value="Anoctamin"/>
</dbReference>
<keyword evidence="10" id="KW-1185">Reference proteome</keyword>
<gene>
    <name evidence="9" type="ORF">DILT_LOCUS18120</name>
</gene>
<dbReference type="EMBL" id="UYRU01097536">
    <property type="protein sequence ID" value="VDN40048.1"/>
    <property type="molecule type" value="Genomic_DNA"/>
</dbReference>
<dbReference type="Pfam" id="PF04547">
    <property type="entry name" value="Anoctamin"/>
    <property type="match status" value="1"/>
</dbReference>
<dbReference type="Proteomes" id="UP000281553">
    <property type="component" value="Unassembled WGS sequence"/>
</dbReference>
<dbReference type="GO" id="GO:0005254">
    <property type="term" value="F:chloride channel activity"/>
    <property type="evidence" value="ECO:0007669"/>
    <property type="project" value="TreeGrafter"/>
</dbReference>
<evidence type="ECO:0000256" key="4">
    <source>
        <dbReference type="ARBA" id="ARBA00022989"/>
    </source>
</evidence>
<dbReference type="PANTHER" id="PTHR12308:SF73">
    <property type="entry name" value="ANOCTAMIN"/>
    <property type="match status" value="1"/>
</dbReference>
<comment type="subcellular location">
    <subcellularLocation>
        <location evidence="1 6">Membrane</location>
        <topology evidence="1 6">Multi-pass membrane protein</topology>
    </subcellularLocation>
</comment>
<feature type="transmembrane region" description="Helical" evidence="6">
    <location>
        <begin position="158"/>
        <end position="181"/>
    </location>
</feature>
<evidence type="ECO:0000313" key="9">
    <source>
        <dbReference type="EMBL" id="VDN40048.1"/>
    </source>
</evidence>
<protein>
    <recommendedName>
        <fullName evidence="6">Anoctamin</fullName>
    </recommendedName>
</protein>
<evidence type="ECO:0000256" key="3">
    <source>
        <dbReference type="ARBA" id="ARBA00022692"/>
    </source>
</evidence>
<feature type="domain" description="Anoctamin transmembrane" evidence="8">
    <location>
        <begin position="2"/>
        <end position="191"/>
    </location>
</feature>
<feature type="transmembrane region" description="Helical" evidence="6">
    <location>
        <begin position="83"/>
        <end position="111"/>
    </location>
</feature>
<comment type="similarity">
    <text evidence="2 6">Belongs to the anoctamin family.</text>
</comment>
<feature type="compositionally biased region" description="Basic and acidic residues" evidence="7">
    <location>
        <begin position="19"/>
        <end position="40"/>
    </location>
</feature>
<dbReference type="PANTHER" id="PTHR12308">
    <property type="entry name" value="ANOCTAMIN"/>
    <property type="match status" value="1"/>
</dbReference>
<accession>A0A3P7NVI1</accession>
<evidence type="ECO:0000259" key="8">
    <source>
        <dbReference type="Pfam" id="PF04547"/>
    </source>
</evidence>
<comment type="caution">
    <text evidence="6">Lacks conserved residue(s) required for the propagation of feature annotation.</text>
</comment>
<reference evidence="9 10" key="1">
    <citation type="submission" date="2018-11" db="EMBL/GenBank/DDBJ databases">
        <authorList>
            <consortium name="Pathogen Informatics"/>
        </authorList>
    </citation>
    <scope>NUCLEOTIDE SEQUENCE [LARGE SCALE GENOMIC DNA]</scope>
</reference>
<dbReference type="GO" id="GO:0016020">
    <property type="term" value="C:membrane"/>
    <property type="evidence" value="ECO:0007669"/>
    <property type="project" value="UniProtKB-SubCell"/>
</dbReference>
<feature type="region of interest" description="Disordered" evidence="7">
    <location>
        <begin position="19"/>
        <end position="49"/>
    </location>
</feature>
<keyword evidence="3 6" id="KW-0812">Transmembrane</keyword>
<sequence length="223" mass="24924">MIAECLVPWTSFRFRSYKDSKVAARSKKGDEEEKKEKTTKTADAGDQQAEPASALSPALHDAQFSVTYEPFDDYLEMVLENGYLVLFAVAVPPYLATMACLCAWVEAYFDSFKLLQIFRRPLPELIQRGQDIWLLLLSIQAWLGLFANVALLGCGTGWSLSSLVCLEHVLIGIGLFIELCFSNTPRKAKESYQARAYHEFRRLTASLRSSSTSADDKLSNSAS</sequence>
<keyword evidence="4 6" id="KW-1133">Transmembrane helix</keyword>
<proteinExistence type="inferred from homology"/>
<dbReference type="AlphaFoldDB" id="A0A3P7NVI1"/>
<evidence type="ECO:0000256" key="6">
    <source>
        <dbReference type="RuleBase" id="RU280814"/>
    </source>
</evidence>
<dbReference type="InterPro" id="IPR049452">
    <property type="entry name" value="Anoctamin_TM"/>
</dbReference>
<dbReference type="OrthoDB" id="296386at2759"/>
<evidence type="ECO:0000256" key="2">
    <source>
        <dbReference type="ARBA" id="ARBA00009671"/>
    </source>
</evidence>
<evidence type="ECO:0000313" key="10">
    <source>
        <dbReference type="Proteomes" id="UP000281553"/>
    </source>
</evidence>